<keyword evidence="6 7" id="KW-0472">Membrane</keyword>
<evidence type="ECO:0000256" key="7">
    <source>
        <dbReference type="SAM" id="Phobius"/>
    </source>
</evidence>
<comment type="subcellular location">
    <subcellularLocation>
        <location evidence="1">Membrane</location>
        <topology evidence="1">Multi-pass membrane protein</topology>
    </subcellularLocation>
</comment>
<dbReference type="PANTHER" id="PTHR48021:SF25">
    <property type="entry name" value="SUGAR TRANSPORTER ERD6-LIKE 5"/>
    <property type="match status" value="1"/>
</dbReference>
<dbReference type="InterPro" id="IPR036259">
    <property type="entry name" value="MFS_trans_sf"/>
</dbReference>
<keyword evidence="3" id="KW-0813">Transport</keyword>
<evidence type="ECO:0000256" key="2">
    <source>
        <dbReference type="ARBA" id="ARBA00010992"/>
    </source>
</evidence>
<comment type="caution">
    <text evidence="9">The sequence shown here is derived from an EMBL/GenBank/DDBJ whole genome shotgun (WGS) entry which is preliminary data.</text>
</comment>
<keyword evidence="3" id="KW-0762">Sugar transport</keyword>
<evidence type="ECO:0000313" key="9">
    <source>
        <dbReference type="EMBL" id="MQL68956.1"/>
    </source>
</evidence>
<dbReference type="Pfam" id="PF00083">
    <property type="entry name" value="Sugar_tr"/>
    <property type="match status" value="1"/>
</dbReference>
<evidence type="ECO:0000259" key="8">
    <source>
        <dbReference type="PROSITE" id="PS50850"/>
    </source>
</evidence>
<evidence type="ECO:0000256" key="4">
    <source>
        <dbReference type="ARBA" id="ARBA00022692"/>
    </source>
</evidence>
<dbReference type="InterPro" id="IPR005828">
    <property type="entry name" value="MFS_sugar_transport-like"/>
</dbReference>
<keyword evidence="5 7" id="KW-1133">Transmembrane helix</keyword>
<protein>
    <recommendedName>
        <fullName evidence="8">Major facilitator superfamily (MFS) profile domain-containing protein</fullName>
    </recommendedName>
</protein>
<feature type="transmembrane region" description="Helical" evidence="7">
    <location>
        <begin position="73"/>
        <end position="91"/>
    </location>
</feature>
<dbReference type="SUPFAM" id="SSF103473">
    <property type="entry name" value="MFS general substrate transporter"/>
    <property type="match status" value="1"/>
</dbReference>
<dbReference type="OrthoDB" id="6133115at2759"/>
<dbReference type="Gene3D" id="1.20.1250.20">
    <property type="entry name" value="MFS general substrate transporter like domains"/>
    <property type="match status" value="1"/>
</dbReference>
<feature type="transmembrane region" description="Helical" evidence="7">
    <location>
        <begin position="19"/>
        <end position="37"/>
    </location>
</feature>
<sequence>MHVNGCKDSVLLDLGRLSMGYGIGLLSYVVPVYIAEITPKNIRGGFTSVHQLMICCGASLTFVIGTVLNWRTLALLGAAPCLMQILGLFCIPESPRWLAKTGRHQEFVSTLHCLRGKDADISEEAYEIQEHIESLQQLPQARMLDLFQRRYLHPVIVQNSTPPLSLLAIVGVGLMVLQQFGGVNGIAFYASSVFVSAGFSSGSTGTVAMAAVQVLNLTTFSAHLLCQS</sequence>
<dbReference type="InterPro" id="IPR050549">
    <property type="entry name" value="MFS_Trehalose_Transporter"/>
</dbReference>
<name>A0A843TFC7_COLES</name>
<feature type="domain" description="Major facilitator superfamily (MFS) profile" evidence="8">
    <location>
        <begin position="1"/>
        <end position="228"/>
    </location>
</feature>
<evidence type="ECO:0000256" key="3">
    <source>
        <dbReference type="ARBA" id="ARBA00022597"/>
    </source>
</evidence>
<dbReference type="InterPro" id="IPR020846">
    <property type="entry name" value="MFS_dom"/>
</dbReference>
<feature type="transmembrane region" description="Helical" evidence="7">
    <location>
        <begin position="49"/>
        <end position="67"/>
    </location>
</feature>
<comment type="similarity">
    <text evidence="2">Belongs to the major facilitator superfamily. Sugar transporter (TC 2.A.1.1) family.</text>
</comment>
<dbReference type="PROSITE" id="PS50850">
    <property type="entry name" value="MFS"/>
    <property type="match status" value="1"/>
</dbReference>
<keyword evidence="10" id="KW-1185">Reference proteome</keyword>
<dbReference type="Proteomes" id="UP000652761">
    <property type="component" value="Unassembled WGS sequence"/>
</dbReference>
<organism evidence="9 10">
    <name type="scientific">Colocasia esculenta</name>
    <name type="common">Wild taro</name>
    <name type="synonym">Arum esculentum</name>
    <dbReference type="NCBI Taxonomy" id="4460"/>
    <lineage>
        <taxon>Eukaryota</taxon>
        <taxon>Viridiplantae</taxon>
        <taxon>Streptophyta</taxon>
        <taxon>Embryophyta</taxon>
        <taxon>Tracheophyta</taxon>
        <taxon>Spermatophyta</taxon>
        <taxon>Magnoliopsida</taxon>
        <taxon>Liliopsida</taxon>
        <taxon>Araceae</taxon>
        <taxon>Aroideae</taxon>
        <taxon>Colocasieae</taxon>
        <taxon>Colocasia</taxon>
    </lineage>
</organism>
<keyword evidence="4 7" id="KW-0812">Transmembrane</keyword>
<dbReference type="GO" id="GO:0022857">
    <property type="term" value="F:transmembrane transporter activity"/>
    <property type="evidence" value="ECO:0007669"/>
    <property type="project" value="InterPro"/>
</dbReference>
<dbReference type="EMBL" id="NMUH01000026">
    <property type="protein sequence ID" value="MQL68956.1"/>
    <property type="molecule type" value="Genomic_DNA"/>
</dbReference>
<evidence type="ECO:0000256" key="1">
    <source>
        <dbReference type="ARBA" id="ARBA00004141"/>
    </source>
</evidence>
<dbReference type="AlphaFoldDB" id="A0A843TFC7"/>
<evidence type="ECO:0000256" key="6">
    <source>
        <dbReference type="ARBA" id="ARBA00023136"/>
    </source>
</evidence>
<reference evidence="9" key="1">
    <citation type="submission" date="2017-07" db="EMBL/GenBank/DDBJ databases">
        <title>Taro Niue Genome Assembly and Annotation.</title>
        <authorList>
            <person name="Atibalentja N."/>
            <person name="Keating K."/>
            <person name="Fields C.J."/>
        </authorList>
    </citation>
    <scope>NUCLEOTIDE SEQUENCE</scope>
    <source>
        <strain evidence="9">Niue_2</strain>
        <tissue evidence="9">Leaf</tissue>
    </source>
</reference>
<dbReference type="GO" id="GO:0016020">
    <property type="term" value="C:membrane"/>
    <property type="evidence" value="ECO:0007669"/>
    <property type="project" value="UniProtKB-SubCell"/>
</dbReference>
<gene>
    <name evidence="9" type="ORF">Taro_001249</name>
</gene>
<evidence type="ECO:0000256" key="5">
    <source>
        <dbReference type="ARBA" id="ARBA00022989"/>
    </source>
</evidence>
<evidence type="ECO:0000313" key="10">
    <source>
        <dbReference type="Proteomes" id="UP000652761"/>
    </source>
</evidence>
<dbReference type="PANTHER" id="PTHR48021">
    <property type="match status" value="1"/>
</dbReference>
<dbReference type="PRINTS" id="PR00171">
    <property type="entry name" value="SUGRTRNSPORT"/>
</dbReference>
<dbReference type="InterPro" id="IPR003663">
    <property type="entry name" value="Sugar/inositol_transpt"/>
</dbReference>
<proteinExistence type="inferred from homology"/>
<accession>A0A843TFC7</accession>